<keyword evidence="4" id="KW-0808">Transferase</keyword>
<protein>
    <recommendedName>
        <fullName evidence="11">DNA primase small subunit PriS</fullName>
    </recommendedName>
</protein>
<evidence type="ECO:0000256" key="4">
    <source>
        <dbReference type="ARBA" id="ARBA00022679"/>
    </source>
</evidence>
<keyword evidence="6" id="KW-0235">DNA replication</keyword>
<evidence type="ECO:0000256" key="9">
    <source>
        <dbReference type="ARBA" id="ARBA00023163"/>
    </source>
</evidence>
<dbReference type="HAMAP" id="MF_00700">
    <property type="entry name" value="DNA_primase_sml_arc"/>
    <property type="match status" value="1"/>
</dbReference>
<evidence type="ECO:0000256" key="8">
    <source>
        <dbReference type="ARBA" id="ARBA00022842"/>
    </source>
</evidence>
<keyword evidence="3" id="KW-0639">Primosome</keyword>
<dbReference type="GO" id="GO:0003899">
    <property type="term" value="F:DNA-directed RNA polymerase activity"/>
    <property type="evidence" value="ECO:0007669"/>
    <property type="project" value="InterPro"/>
</dbReference>
<comment type="similarity">
    <text evidence="1">Belongs to the eukaryotic-type primase small subunit family.</text>
</comment>
<dbReference type="GO" id="GO:0006269">
    <property type="term" value="P:DNA replication, synthesis of primer"/>
    <property type="evidence" value="ECO:0007669"/>
    <property type="project" value="UniProtKB-KW"/>
</dbReference>
<evidence type="ECO:0000256" key="2">
    <source>
        <dbReference type="ARBA" id="ARBA00022478"/>
    </source>
</evidence>
<evidence type="ECO:0000256" key="7">
    <source>
        <dbReference type="ARBA" id="ARBA00022723"/>
    </source>
</evidence>
<keyword evidence="9" id="KW-0804">Transcription</keyword>
<evidence type="ECO:0008006" key="11">
    <source>
        <dbReference type="Google" id="ProtNLM"/>
    </source>
</evidence>
<dbReference type="Gene3D" id="3.90.920.10">
    <property type="entry name" value="DNA primase, PRIM domain"/>
    <property type="match status" value="1"/>
</dbReference>
<dbReference type="EMBL" id="UINC01052854">
    <property type="protein sequence ID" value="SVB68670.1"/>
    <property type="molecule type" value="Genomic_DNA"/>
</dbReference>
<dbReference type="GO" id="GO:1990077">
    <property type="term" value="C:primosome complex"/>
    <property type="evidence" value="ECO:0007669"/>
    <property type="project" value="UniProtKB-KW"/>
</dbReference>
<keyword evidence="2" id="KW-0240">DNA-directed RNA polymerase</keyword>
<dbReference type="InterPro" id="IPR023639">
    <property type="entry name" value="DNA_primase_ssu_PriS"/>
</dbReference>
<gene>
    <name evidence="10" type="ORF">METZ01_LOCUS221524</name>
</gene>
<keyword evidence="5" id="KW-0548">Nucleotidyltransferase</keyword>
<evidence type="ECO:0000256" key="1">
    <source>
        <dbReference type="ARBA" id="ARBA00009762"/>
    </source>
</evidence>
<dbReference type="InterPro" id="IPR002755">
    <property type="entry name" value="DNA_primase_S"/>
</dbReference>
<dbReference type="GO" id="GO:0000428">
    <property type="term" value="C:DNA-directed RNA polymerase complex"/>
    <property type="evidence" value="ECO:0007669"/>
    <property type="project" value="UniProtKB-KW"/>
</dbReference>
<dbReference type="SUPFAM" id="SSF56747">
    <property type="entry name" value="Prim-pol domain"/>
    <property type="match status" value="1"/>
</dbReference>
<dbReference type="GO" id="GO:0046872">
    <property type="term" value="F:metal ion binding"/>
    <property type="evidence" value="ECO:0007669"/>
    <property type="project" value="UniProtKB-KW"/>
</dbReference>
<dbReference type="AlphaFoldDB" id="A0A382G0D1"/>
<evidence type="ECO:0000256" key="3">
    <source>
        <dbReference type="ARBA" id="ARBA00022515"/>
    </source>
</evidence>
<evidence type="ECO:0000256" key="5">
    <source>
        <dbReference type="ARBA" id="ARBA00022695"/>
    </source>
</evidence>
<keyword evidence="7" id="KW-0479">Metal-binding</keyword>
<name>A0A382G0D1_9ZZZZ</name>
<dbReference type="Pfam" id="PF01896">
    <property type="entry name" value="DNA_primase_S"/>
    <property type="match status" value="1"/>
</dbReference>
<evidence type="ECO:0000256" key="6">
    <source>
        <dbReference type="ARBA" id="ARBA00022705"/>
    </source>
</evidence>
<organism evidence="10">
    <name type="scientific">marine metagenome</name>
    <dbReference type="NCBI Taxonomy" id="408172"/>
    <lineage>
        <taxon>unclassified sequences</taxon>
        <taxon>metagenomes</taxon>
        <taxon>ecological metagenomes</taxon>
    </lineage>
</organism>
<accession>A0A382G0D1</accession>
<sequence length="375" mass="43073">MLENNLKFLEETFKQYYFDHFNLIYVPDRSSEREYGYKKFNSGMIRHISLKTDKDLHLMLMTNVPSDVFCSNACYTFPNMPMAEKDWKEADLIFDIDAKDLNLPCRKEHTCMKCLSCNEIFLIKDICPKCKSNKLQLVSLPCQNCISGVKKEVTNLIKILTDDFQINSENIRISFSGNEGFHLYVTNSSYNQLNSRERGDLIDYIMFRKVTPEAFGFKKANPSRSLLPDLDQPGWHGRLAKELFGSKSRRSKIVSKIISDGYSTYRQRLEEIGKNSIGIKIDPNVTVDIHRIFRLEGSLNSKSGLSKLACKDIEKFNPYTESCLIEDNPVAISVSCPIQFKLKNKKFGPYVSERISVPKYAAVYMICKGIANLEL</sequence>
<dbReference type="PANTHER" id="PTHR10536">
    <property type="entry name" value="DNA PRIMASE SMALL SUBUNIT"/>
    <property type="match status" value="1"/>
</dbReference>
<keyword evidence="8" id="KW-0460">Magnesium</keyword>
<evidence type="ECO:0000313" key="10">
    <source>
        <dbReference type="EMBL" id="SVB68670.1"/>
    </source>
</evidence>
<proteinExistence type="inferred from homology"/>
<reference evidence="10" key="1">
    <citation type="submission" date="2018-05" db="EMBL/GenBank/DDBJ databases">
        <authorList>
            <person name="Lanie J.A."/>
            <person name="Ng W.-L."/>
            <person name="Kazmierczak K.M."/>
            <person name="Andrzejewski T.M."/>
            <person name="Davidsen T.M."/>
            <person name="Wayne K.J."/>
            <person name="Tettelin H."/>
            <person name="Glass J.I."/>
            <person name="Rusch D."/>
            <person name="Podicherti R."/>
            <person name="Tsui H.-C.T."/>
            <person name="Winkler M.E."/>
        </authorList>
    </citation>
    <scope>NUCLEOTIDE SEQUENCE</scope>
</reference>